<name>A0ABS1KHZ9_9FLAO</name>
<proteinExistence type="predicted"/>
<organism evidence="1 2">
    <name type="scientific">Flavobacterium tagetis</name>
    <dbReference type="NCBI Taxonomy" id="2801336"/>
    <lineage>
        <taxon>Bacteria</taxon>
        <taxon>Pseudomonadati</taxon>
        <taxon>Bacteroidota</taxon>
        <taxon>Flavobacteriia</taxon>
        <taxon>Flavobacteriales</taxon>
        <taxon>Flavobacteriaceae</taxon>
        <taxon>Flavobacterium</taxon>
    </lineage>
</organism>
<comment type="caution">
    <text evidence="1">The sequence shown here is derived from an EMBL/GenBank/DDBJ whole genome shotgun (WGS) entry which is preliminary data.</text>
</comment>
<dbReference type="Proteomes" id="UP000603728">
    <property type="component" value="Unassembled WGS sequence"/>
</dbReference>
<accession>A0ABS1KHZ9</accession>
<evidence type="ECO:0000313" key="2">
    <source>
        <dbReference type="Proteomes" id="UP000603728"/>
    </source>
</evidence>
<dbReference type="EMBL" id="JAERSF010000004">
    <property type="protein sequence ID" value="MBL0738949.1"/>
    <property type="molecule type" value="Genomic_DNA"/>
</dbReference>
<evidence type="ECO:0000313" key="1">
    <source>
        <dbReference type="EMBL" id="MBL0738949.1"/>
    </source>
</evidence>
<keyword evidence="2" id="KW-1185">Reference proteome</keyword>
<sequence>MKKLHLLLLLSIFTNSIYCQDISYIKTLDTIFVSFKKDKFQTKIEFPKNNFNFYDRWYTFNFEDFNDQNVKVYLQFWYNIYPSSKRREMGIRSDFRSVKKSYLRKHKRQIISIAFFKKYGIYRSTYEAFENCKVIYIIDNSETQKGQFNLYEVSKFSSYMMGE</sequence>
<reference evidence="1 2" key="1">
    <citation type="submission" date="2021-01" db="EMBL/GenBank/DDBJ databases">
        <title>Genome seq and assembly of Flavobacterium sp. GN10.</title>
        <authorList>
            <person name="Chhetri G."/>
        </authorList>
    </citation>
    <scope>NUCLEOTIDE SEQUENCE [LARGE SCALE GENOMIC DNA]</scope>
    <source>
        <strain evidence="1 2">GN10</strain>
    </source>
</reference>
<protein>
    <submittedName>
        <fullName evidence="1">Uncharacterized protein</fullName>
    </submittedName>
</protein>
<dbReference type="RefSeq" id="WP_202005831.1">
    <property type="nucleotide sequence ID" value="NZ_JAERSF010000004.1"/>
</dbReference>
<gene>
    <name evidence="1" type="ORF">JI750_18790</name>
</gene>